<protein>
    <submittedName>
        <fullName evidence="2">Uncharacterized protein</fullName>
    </submittedName>
</protein>
<evidence type="ECO:0000313" key="2">
    <source>
        <dbReference type="EMBL" id="MCL6741039.1"/>
    </source>
</evidence>
<name>A0ABT0S9G9_9SPHN</name>
<evidence type="ECO:0000313" key="3">
    <source>
        <dbReference type="Proteomes" id="UP001165383"/>
    </source>
</evidence>
<comment type="caution">
    <text evidence="2">The sequence shown here is derived from an EMBL/GenBank/DDBJ whole genome shotgun (WGS) entry which is preliminary data.</text>
</comment>
<sequence length="147" mass="16195">MSKFIMLGALAILALPAAATAKDKVDPRIAKSLQCTTIADGAQRLACYDEAMAGLKQALEEGELMSTAQFKPKALEGTVVASGGMGFMRFWVELDTGDRWELIADSMTDSPPRKGAKAKLRKSLMRNYFYTDTYSPDFQARFLGRRD</sequence>
<evidence type="ECO:0000256" key="1">
    <source>
        <dbReference type="SAM" id="SignalP"/>
    </source>
</evidence>
<organism evidence="2 3">
    <name type="scientific">Sphingomonas brevis</name>
    <dbReference type="NCBI Taxonomy" id="2908206"/>
    <lineage>
        <taxon>Bacteria</taxon>
        <taxon>Pseudomonadati</taxon>
        <taxon>Pseudomonadota</taxon>
        <taxon>Alphaproteobacteria</taxon>
        <taxon>Sphingomonadales</taxon>
        <taxon>Sphingomonadaceae</taxon>
        <taxon>Sphingomonas</taxon>
    </lineage>
</organism>
<keyword evidence="3" id="KW-1185">Reference proteome</keyword>
<feature type="chain" id="PRO_5046309895" evidence="1">
    <location>
        <begin position="22"/>
        <end position="147"/>
    </location>
</feature>
<dbReference type="RefSeq" id="WP_249915447.1">
    <property type="nucleotide sequence ID" value="NZ_JAMGBB010000001.1"/>
</dbReference>
<reference evidence="2" key="1">
    <citation type="submission" date="2022-05" db="EMBL/GenBank/DDBJ databases">
        <authorList>
            <person name="Jo J.-H."/>
            <person name="Im W.-T."/>
        </authorList>
    </citation>
    <scope>NUCLEOTIDE SEQUENCE</scope>
    <source>
        <strain evidence="2">RB56-2</strain>
    </source>
</reference>
<gene>
    <name evidence="2" type="ORF">LZ518_07840</name>
</gene>
<proteinExistence type="predicted"/>
<dbReference type="Proteomes" id="UP001165383">
    <property type="component" value="Unassembled WGS sequence"/>
</dbReference>
<feature type="signal peptide" evidence="1">
    <location>
        <begin position="1"/>
        <end position="21"/>
    </location>
</feature>
<keyword evidence="1" id="KW-0732">Signal</keyword>
<accession>A0ABT0S9G9</accession>
<dbReference type="EMBL" id="JAMGBB010000001">
    <property type="protein sequence ID" value="MCL6741039.1"/>
    <property type="molecule type" value="Genomic_DNA"/>
</dbReference>